<evidence type="ECO:0000313" key="2">
    <source>
        <dbReference type="Proteomes" id="UP000216020"/>
    </source>
</evidence>
<comment type="caution">
    <text evidence="1">The sequence shown here is derived from an EMBL/GenBank/DDBJ whole genome shotgun (WGS) entry which is preliminary data.</text>
</comment>
<accession>A0A261SMD0</accession>
<dbReference type="SUPFAM" id="SSF53756">
    <property type="entry name" value="UDP-Glycosyltransferase/glycogen phosphorylase"/>
    <property type="match status" value="1"/>
</dbReference>
<dbReference type="OrthoDB" id="8678604at2"/>
<organism evidence="1 2">
    <name type="scientific">Bordetella genomosp. 10</name>
    <dbReference type="NCBI Taxonomy" id="1416804"/>
    <lineage>
        <taxon>Bacteria</taxon>
        <taxon>Pseudomonadati</taxon>
        <taxon>Pseudomonadota</taxon>
        <taxon>Betaproteobacteria</taxon>
        <taxon>Burkholderiales</taxon>
        <taxon>Alcaligenaceae</taxon>
        <taxon>Bordetella</taxon>
    </lineage>
</organism>
<evidence type="ECO:0008006" key="3">
    <source>
        <dbReference type="Google" id="ProtNLM"/>
    </source>
</evidence>
<sequence>MTPRILYLATADARGHLMRAQLLAHALTAAGARVQVVTTSDEGRRFLAGFGIDAPVLSRHYAVQFDAAQNMLRRETDRNVARYMFFPTRMLRDIRRLRAWMRDADLVVNDSFHPALLTLGWLPGGRRKVVHVYGASLRAALEGNFQGRLAGWLAGLFGRVVAWQIASARARIEHDFAYGDAETTGAGDTYRLPTPVAVAAAPGPAISGEPGDDVSGLRQPGRAAVYLNPHFRGPDLAGALTAGLAAAGMAAHCVGEGYEGLPGWTGRDERWVDRAAHSDVIVSAPGMATLSIASVYRKPIVLVLTDQPEQAANAVRAAQLGLRHRIVAWRGDAASFRDQVAEAARALRDEDAADGPARDGPALAQARLDAWVRVLLKLAS</sequence>
<proteinExistence type="predicted"/>
<dbReference type="AlphaFoldDB" id="A0A261SMD0"/>
<dbReference type="Gene3D" id="3.40.50.2000">
    <property type="entry name" value="Glycogen Phosphorylase B"/>
    <property type="match status" value="1"/>
</dbReference>
<reference evidence="2" key="1">
    <citation type="submission" date="2017-05" db="EMBL/GenBank/DDBJ databases">
        <title>Complete and WGS of Bordetella genogroups.</title>
        <authorList>
            <person name="Spilker T."/>
            <person name="Lipuma J."/>
        </authorList>
    </citation>
    <scope>NUCLEOTIDE SEQUENCE [LARGE SCALE GENOMIC DNA]</scope>
    <source>
        <strain evidence="2">AU16122</strain>
    </source>
</reference>
<keyword evidence="2" id="KW-1185">Reference proteome</keyword>
<name>A0A261SMD0_9BORD</name>
<protein>
    <recommendedName>
        <fullName evidence="3">Glycosyltransferase subfamily 4-like N-terminal domain-containing protein</fullName>
    </recommendedName>
</protein>
<dbReference type="RefSeq" id="WP_094852680.1">
    <property type="nucleotide sequence ID" value="NZ_NEVM01000001.1"/>
</dbReference>
<dbReference type="EMBL" id="NEVM01000001">
    <property type="protein sequence ID" value="OZI38584.1"/>
    <property type="molecule type" value="Genomic_DNA"/>
</dbReference>
<evidence type="ECO:0000313" key="1">
    <source>
        <dbReference type="EMBL" id="OZI38584.1"/>
    </source>
</evidence>
<dbReference type="Proteomes" id="UP000216020">
    <property type="component" value="Unassembled WGS sequence"/>
</dbReference>
<gene>
    <name evidence="1" type="ORF">CAL29_03380</name>
</gene>